<protein>
    <recommendedName>
        <fullName evidence="2">YhdP central domain-containing protein</fullName>
    </recommendedName>
</protein>
<proteinExistence type="predicted"/>
<feature type="domain" description="YhdP central" evidence="2">
    <location>
        <begin position="16"/>
        <end position="147"/>
    </location>
</feature>
<evidence type="ECO:0000313" key="3">
    <source>
        <dbReference type="EMBL" id="AHI32941.1"/>
    </source>
</evidence>
<dbReference type="KEGG" id="msr:AU15_00855"/>
<gene>
    <name evidence="3" type="ORF">AU15_00855</name>
</gene>
<sequence>MASSVADQTLKHLLLRIVSGAASLIWWLLLAVVVLLALYAGIGRQVTQNINEYRSSIEQRLSSELGQPVSIGSLSSSWNWLDPTIVARDIVVVSENDRSDVAGSLKSVRIGLDFLASLMRLRIVFADFDADGLELTINQTPRGAVTVEGVDIPDPVASDLELWLDIAGEWLSDPSVKITRLDLGIRDANGTLRT</sequence>
<evidence type="ECO:0000259" key="2">
    <source>
        <dbReference type="Pfam" id="PF13116"/>
    </source>
</evidence>
<dbReference type="AlphaFoldDB" id="W5YV21"/>
<dbReference type="Proteomes" id="UP000035081">
    <property type="component" value="Chromosome"/>
</dbReference>
<dbReference type="Pfam" id="PF13116">
    <property type="entry name" value="YhdP"/>
    <property type="match status" value="1"/>
</dbReference>
<organism evidence="3 4">
    <name type="scientific">Marinobacter salarius</name>
    <dbReference type="NCBI Taxonomy" id="1420917"/>
    <lineage>
        <taxon>Bacteria</taxon>
        <taxon>Pseudomonadati</taxon>
        <taxon>Pseudomonadota</taxon>
        <taxon>Gammaproteobacteria</taxon>
        <taxon>Pseudomonadales</taxon>
        <taxon>Marinobacteraceae</taxon>
        <taxon>Marinobacter</taxon>
    </lineage>
</organism>
<dbReference type="InterPro" id="IPR025263">
    <property type="entry name" value="YhdP_central"/>
</dbReference>
<feature type="transmembrane region" description="Helical" evidence="1">
    <location>
        <begin position="24"/>
        <end position="42"/>
    </location>
</feature>
<dbReference type="InterPro" id="IPR011836">
    <property type="entry name" value="YhdP"/>
</dbReference>
<dbReference type="EMBL" id="CP007152">
    <property type="protein sequence ID" value="AHI32941.1"/>
    <property type="molecule type" value="Genomic_DNA"/>
</dbReference>
<evidence type="ECO:0000256" key="1">
    <source>
        <dbReference type="SAM" id="Phobius"/>
    </source>
</evidence>
<dbReference type="HOGENOM" id="CLU_1401019_0_0_6"/>
<keyword evidence="1" id="KW-0812">Transmembrane</keyword>
<accession>W5YV21</accession>
<dbReference type="PANTHER" id="PTHR38690:SF1">
    <property type="entry name" value="PROTEASE"/>
    <property type="match status" value="1"/>
</dbReference>
<name>W5YV21_9GAMM</name>
<dbReference type="PANTHER" id="PTHR38690">
    <property type="entry name" value="PROTEASE-RELATED"/>
    <property type="match status" value="1"/>
</dbReference>
<keyword evidence="1" id="KW-0472">Membrane</keyword>
<reference evidence="3 4" key="1">
    <citation type="journal article" date="2014" name="Genome Announc.">
        <title>Draft Genome Sequences of Marinobacter similis A3d10T and Marinobacter salarius R9SW1T.</title>
        <authorList>
            <person name="Ivanova E.P."/>
            <person name="Ng H.J."/>
            <person name="Webb H.K."/>
            <person name="Feng G."/>
            <person name="Oshima K."/>
            <person name="Hattori M."/>
            <person name="Ohkuma M."/>
            <person name="Sergeev A.F."/>
            <person name="Mikhailov V.V."/>
            <person name="Crawford R.J."/>
            <person name="Sawabe T."/>
        </authorList>
    </citation>
    <scope>NUCLEOTIDE SEQUENCE [LARGE SCALE GENOMIC DNA]</scope>
    <source>
        <strain evidence="4">A3d10 and R9SW1</strain>
    </source>
</reference>
<keyword evidence="1" id="KW-1133">Transmembrane helix</keyword>
<evidence type="ECO:0000313" key="4">
    <source>
        <dbReference type="Proteomes" id="UP000035081"/>
    </source>
</evidence>